<feature type="region of interest" description="Disordered" evidence="3">
    <location>
        <begin position="330"/>
        <end position="366"/>
    </location>
</feature>
<feature type="compositionally biased region" description="Polar residues" evidence="3">
    <location>
        <begin position="111"/>
        <end position="121"/>
    </location>
</feature>
<dbReference type="AlphaFoldDB" id="A0A167CQ34"/>
<evidence type="ECO:0000313" key="5">
    <source>
        <dbReference type="EMBL" id="ANB11972.1"/>
    </source>
</evidence>
<feature type="compositionally biased region" description="Low complexity" evidence="3">
    <location>
        <begin position="132"/>
        <end position="142"/>
    </location>
</feature>
<feature type="domain" description="Actin interacting protein 3 C-terminal" evidence="4">
    <location>
        <begin position="374"/>
        <end position="793"/>
    </location>
</feature>
<keyword evidence="6" id="KW-1185">Reference proteome</keyword>
<dbReference type="InterPro" id="IPR005613">
    <property type="entry name" value="AIP3_C"/>
</dbReference>
<sequence length="883" mass="97040">MLRVILEKALSDDASHENLDKYLPDIREIIVTLLQKLKQKQALIRASGSSVGSAPSIPLPTYHHNSTSHPQPPTHGRYQQTHQGPGPQPQQQSQPHSHQHANPGPPPSPRLQMQGQMSQISAPMKYPTRSESLSSPASPLASTMLPPRHNSVGGHSGAGPRTSSAPDSVKLGGGVPGFQARPPPPPPGGPNGPNGPGPVPGPGGIHIKKNNSRSNLSNISITASNAPRSDYQRGPPSSSPRKESSNPLATLQRSEALERRASRRFSAYQFAKLTNGPQAAREAVPEMPPLPSDKRSSLLPTTSSHSSSMADYTLSTSVVDKTNDQQHLAATIKDTTPSGELAAQKESPSTQSRISSSPQVNGSQEQFPGTIPVFLQIGHKVKKAMVDPSDITIASLRLQFIEKFAYSPGSEAFPDIYIQDPKSGIRYELDETSLDEVKKGSVLVSLNIKEMDEVKKHFSEGLAKLAETVNNLHSKIDDNTSAINQLKETKVNSIATTSSQTQSRSETPMSTRPTSKISLKQVEAIRKDVAVLRQVSASSLGGLKDELAGILTKAKALQNTSFLIQQSGSSRAFMEQCHKKLSAESDSLLTNVDDLQDVIEALRKDVAQRGVRHTPRQLETVAKELAVAKEDLEKMTEYITNERPSWKKIWERELDVVCEEQQFFKLQEELVADLRDDLSKAEETFKLVEMCSQEQSKVSGGRRPTQPTILSAPVDGIVHVKDAVLSEVSALQPNHEQRVEAIERAEKMRRKELELRSKGGEFEEELEEFVGENKLKKSGGVEETERRLKLREQKMLEEQRKNDAEAKLIRDQERERRKLERQKERGKREPIPEDDVPLDAVDTANPVVEPEVNTTPPEEHEVVTNATAEHASEPVEASVESLD</sequence>
<feature type="compositionally biased region" description="Basic and acidic residues" evidence="3">
    <location>
        <begin position="797"/>
        <end position="831"/>
    </location>
</feature>
<dbReference type="GO" id="GO:0051286">
    <property type="term" value="C:cell tip"/>
    <property type="evidence" value="ECO:0007669"/>
    <property type="project" value="TreeGrafter"/>
</dbReference>
<feature type="region of interest" description="Disordered" evidence="3">
    <location>
        <begin position="493"/>
        <end position="514"/>
    </location>
</feature>
<feature type="coiled-coil region" evidence="2">
    <location>
        <begin position="585"/>
        <end position="638"/>
    </location>
</feature>
<feature type="region of interest" description="Disordered" evidence="3">
    <location>
        <begin position="797"/>
        <end position="840"/>
    </location>
</feature>
<evidence type="ECO:0000313" key="6">
    <source>
        <dbReference type="Proteomes" id="UP000189580"/>
    </source>
</evidence>
<dbReference type="Pfam" id="PF03915">
    <property type="entry name" value="AIP3"/>
    <property type="match status" value="1"/>
</dbReference>
<dbReference type="GO" id="GO:0005737">
    <property type="term" value="C:cytoplasm"/>
    <property type="evidence" value="ECO:0007669"/>
    <property type="project" value="TreeGrafter"/>
</dbReference>
<dbReference type="GO" id="GO:0005519">
    <property type="term" value="F:cytoskeletal regulatory protein binding"/>
    <property type="evidence" value="ECO:0007669"/>
    <property type="project" value="InterPro"/>
</dbReference>
<feature type="compositionally biased region" description="Pro residues" evidence="3">
    <location>
        <begin position="181"/>
        <end position="201"/>
    </location>
</feature>
<dbReference type="Proteomes" id="UP000189580">
    <property type="component" value="Chromosome a"/>
</dbReference>
<dbReference type="SMART" id="SM00806">
    <property type="entry name" value="AIP3"/>
    <property type="match status" value="1"/>
</dbReference>
<keyword evidence="1 2" id="KW-0175">Coiled coil</keyword>
<feature type="compositionally biased region" description="Low complexity" evidence="3">
    <location>
        <begin position="496"/>
        <end position="507"/>
    </location>
</feature>
<protein>
    <submittedName>
        <fullName evidence="5">Bud6p</fullName>
    </submittedName>
</protein>
<dbReference type="PANTHER" id="PTHR22741">
    <property type="entry name" value="P140CAP/SNIP-RELATED"/>
    <property type="match status" value="1"/>
</dbReference>
<dbReference type="InterPro" id="IPR056279">
    <property type="entry name" value="Aip3p_Bud6_N"/>
</dbReference>
<evidence type="ECO:0000259" key="4">
    <source>
        <dbReference type="SMART" id="SM00806"/>
    </source>
</evidence>
<reference evidence="5 6" key="1">
    <citation type="submission" date="2016-02" db="EMBL/GenBank/DDBJ databases">
        <title>Complete genome sequence and transcriptome regulation of the pentose utilising yeast Sugiyamaella lignohabitans.</title>
        <authorList>
            <person name="Bellasio M."/>
            <person name="Peymann A."/>
            <person name="Valli M."/>
            <person name="Sipitzky M."/>
            <person name="Graf A."/>
            <person name="Sauer M."/>
            <person name="Marx H."/>
            <person name="Mattanovich D."/>
        </authorList>
    </citation>
    <scope>NUCLEOTIDE SEQUENCE [LARGE SCALE GENOMIC DNA]</scope>
    <source>
        <strain evidence="5 6">CBS 10342</strain>
    </source>
</reference>
<organism evidence="5 6">
    <name type="scientific">Sugiyamaella lignohabitans</name>
    <dbReference type="NCBI Taxonomy" id="796027"/>
    <lineage>
        <taxon>Eukaryota</taxon>
        <taxon>Fungi</taxon>
        <taxon>Dikarya</taxon>
        <taxon>Ascomycota</taxon>
        <taxon>Saccharomycotina</taxon>
        <taxon>Dipodascomycetes</taxon>
        <taxon>Dipodascales</taxon>
        <taxon>Trichomonascaceae</taxon>
        <taxon>Sugiyamaella</taxon>
    </lineage>
</organism>
<evidence type="ECO:0000256" key="3">
    <source>
        <dbReference type="SAM" id="MobiDB-lite"/>
    </source>
</evidence>
<accession>A0A167CQ34</accession>
<feature type="compositionally biased region" description="Low complexity" evidence="3">
    <location>
        <begin position="79"/>
        <end position="96"/>
    </location>
</feature>
<dbReference type="RefSeq" id="XP_018734449.1">
    <property type="nucleotide sequence ID" value="XM_018878911.1"/>
</dbReference>
<feature type="compositionally biased region" description="Low complexity" evidence="3">
    <location>
        <begin position="212"/>
        <end position="221"/>
    </location>
</feature>
<dbReference type="Pfam" id="PF23153">
    <property type="entry name" value="Aip3p_Bud6_N"/>
    <property type="match status" value="1"/>
</dbReference>
<dbReference type="InterPro" id="IPR051825">
    <property type="entry name" value="SRCIN1"/>
</dbReference>
<gene>
    <name evidence="5" type="primary">BUD6</name>
    <name evidence="5" type="ORF">AWJ20_199</name>
</gene>
<dbReference type="EMBL" id="CP014501">
    <property type="protein sequence ID" value="ANB11972.1"/>
    <property type="molecule type" value="Genomic_DNA"/>
</dbReference>
<dbReference type="KEGG" id="slb:AWJ20_199"/>
<name>A0A167CQ34_9ASCO</name>
<dbReference type="Gene3D" id="1.20.58.1540">
    <property type="entry name" value="Actin interacting protein 3, C-terminal domain"/>
    <property type="match status" value="1"/>
</dbReference>
<proteinExistence type="predicted"/>
<dbReference type="PANTHER" id="PTHR22741:SF10">
    <property type="entry name" value="COILED-COIL DOMAIN-CONTAINING PROTEIN CG32809"/>
    <property type="match status" value="1"/>
</dbReference>
<evidence type="ECO:0000256" key="1">
    <source>
        <dbReference type="ARBA" id="ARBA00023054"/>
    </source>
</evidence>
<evidence type="ECO:0000256" key="2">
    <source>
        <dbReference type="SAM" id="Coils"/>
    </source>
</evidence>
<dbReference type="InterPro" id="IPR022782">
    <property type="entry name" value="AIP3-like_C"/>
</dbReference>
<feature type="compositionally biased region" description="Low complexity" evidence="3">
    <location>
        <begin position="347"/>
        <end position="359"/>
    </location>
</feature>
<dbReference type="OrthoDB" id="783096at2759"/>
<feature type="compositionally biased region" description="Low complexity" evidence="3">
    <location>
        <begin position="297"/>
        <end position="308"/>
    </location>
</feature>
<feature type="region of interest" description="Disordered" evidence="3">
    <location>
        <begin position="48"/>
        <end position="309"/>
    </location>
</feature>
<dbReference type="GO" id="GO:0030010">
    <property type="term" value="P:establishment of cell polarity"/>
    <property type="evidence" value="ECO:0007669"/>
    <property type="project" value="TreeGrafter"/>
</dbReference>
<dbReference type="GeneID" id="30033851"/>